<keyword evidence="3" id="KW-1185">Reference proteome</keyword>
<comment type="caution">
    <text evidence="1">The sequence shown here is derived from an EMBL/GenBank/DDBJ whole genome shotgun (WGS) entry which is preliminary data.</text>
</comment>
<dbReference type="Proteomes" id="UP000325313">
    <property type="component" value="Unassembled WGS sequence"/>
</dbReference>
<reference evidence="3 4" key="1">
    <citation type="submission" date="2019-05" db="EMBL/GenBank/DDBJ databases">
        <title>Emergence of the Ug99 lineage of the wheat stem rust pathogen through somatic hybridization.</title>
        <authorList>
            <person name="Li F."/>
            <person name="Upadhyaya N.M."/>
            <person name="Sperschneider J."/>
            <person name="Matny O."/>
            <person name="Nguyen-Phuc H."/>
            <person name="Mago R."/>
            <person name="Raley C."/>
            <person name="Miller M.E."/>
            <person name="Silverstein K.A.T."/>
            <person name="Henningsen E."/>
            <person name="Hirsch C.D."/>
            <person name="Visser B."/>
            <person name="Pretorius Z.A."/>
            <person name="Steffenson B.J."/>
            <person name="Schwessinger B."/>
            <person name="Dodds P.N."/>
            <person name="Figueroa M."/>
        </authorList>
    </citation>
    <scope>NUCLEOTIDE SEQUENCE [LARGE SCALE GENOMIC DNA]</scope>
    <source>
        <strain evidence="1">21-0</strain>
        <strain evidence="2 4">Ug99</strain>
    </source>
</reference>
<evidence type="ECO:0000313" key="1">
    <source>
        <dbReference type="EMBL" id="KAA1098374.1"/>
    </source>
</evidence>
<dbReference type="Proteomes" id="UP000324748">
    <property type="component" value="Unassembled WGS sequence"/>
</dbReference>
<proteinExistence type="predicted"/>
<dbReference type="AlphaFoldDB" id="A0A5B0PCM5"/>
<gene>
    <name evidence="1" type="ORF">PGT21_034373</name>
    <name evidence="2" type="ORF">PGTUg99_016969</name>
</gene>
<name>A0A5B0PCM5_PUCGR</name>
<evidence type="ECO:0000313" key="3">
    <source>
        <dbReference type="Proteomes" id="UP000324748"/>
    </source>
</evidence>
<evidence type="ECO:0000313" key="2">
    <source>
        <dbReference type="EMBL" id="KAA1125648.1"/>
    </source>
</evidence>
<dbReference type="EMBL" id="VDEP01000176">
    <property type="protein sequence ID" value="KAA1125648.1"/>
    <property type="molecule type" value="Genomic_DNA"/>
</dbReference>
<evidence type="ECO:0000313" key="4">
    <source>
        <dbReference type="Proteomes" id="UP000325313"/>
    </source>
</evidence>
<organism evidence="1 3">
    <name type="scientific">Puccinia graminis f. sp. tritici</name>
    <dbReference type="NCBI Taxonomy" id="56615"/>
    <lineage>
        <taxon>Eukaryota</taxon>
        <taxon>Fungi</taxon>
        <taxon>Dikarya</taxon>
        <taxon>Basidiomycota</taxon>
        <taxon>Pucciniomycotina</taxon>
        <taxon>Pucciniomycetes</taxon>
        <taxon>Pucciniales</taxon>
        <taxon>Pucciniaceae</taxon>
        <taxon>Puccinia</taxon>
    </lineage>
</organism>
<sequence length="148" mass="16258">MACLIPLGSSRTPTCAIAALLLGCHKILRPVTSDDFAPAIWCRLAEIMPTDDLTGTLNCTDCLDYMHAKIQTVHDGLTAKRDRDSPTDVPHELIITKPPRARFHESQIPARNRNRSGSKDKLLQINAALRVKTQLEMLFPTSGPSAEA</sequence>
<dbReference type="EMBL" id="VSWC01000066">
    <property type="protein sequence ID" value="KAA1098374.1"/>
    <property type="molecule type" value="Genomic_DNA"/>
</dbReference>
<protein>
    <submittedName>
        <fullName evidence="1">Uncharacterized protein</fullName>
    </submittedName>
</protein>
<accession>A0A5B0PCM5</accession>